<evidence type="ECO:0008006" key="2">
    <source>
        <dbReference type="Google" id="ProtNLM"/>
    </source>
</evidence>
<proteinExistence type="predicted"/>
<protein>
    <recommendedName>
        <fullName evidence="2">CobQ/CobB/MinD/ParA nucleotide binding domain-containing protein</fullName>
    </recommendedName>
</protein>
<sequence length="83" mass="9290">THLNPSLSIEGILLTMFDERTNLSKQVAAEVKRSLKGIIFKVIIPRTVRLAEAPGFGKPIHLYDKKSKGAEAYLNLAREMLQI</sequence>
<dbReference type="AlphaFoldDB" id="X1EZ73"/>
<dbReference type="PANTHER" id="PTHR13696:SF52">
    <property type="entry name" value="PARA FAMILY PROTEIN CT_582"/>
    <property type="match status" value="1"/>
</dbReference>
<accession>X1EZ73</accession>
<dbReference type="Gene3D" id="3.40.50.300">
    <property type="entry name" value="P-loop containing nucleotide triphosphate hydrolases"/>
    <property type="match status" value="1"/>
</dbReference>
<organism evidence="1">
    <name type="scientific">marine sediment metagenome</name>
    <dbReference type="NCBI Taxonomy" id="412755"/>
    <lineage>
        <taxon>unclassified sequences</taxon>
        <taxon>metagenomes</taxon>
        <taxon>ecological metagenomes</taxon>
    </lineage>
</organism>
<name>X1EZ73_9ZZZZ</name>
<feature type="non-terminal residue" evidence="1">
    <location>
        <position position="1"/>
    </location>
</feature>
<comment type="caution">
    <text evidence="1">The sequence shown here is derived from an EMBL/GenBank/DDBJ whole genome shotgun (WGS) entry which is preliminary data.</text>
</comment>
<dbReference type="EMBL" id="BARU01008183">
    <property type="protein sequence ID" value="GAH37892.1"/>
    <property type="molecule type" value="Genomic_DNA"/>
</dbReference>
<evidence type="ECO:0000313" key="1">
    <source>
        <dbReference type="EMBL" id="GAH37892.1"/>
    </source>
</evidence>
<dbReference type="SUPFAM" id="SSF52540">
    <property type="entry name" value="P-loop containing nucleoside triphosphate hydrolases"/>
    <property type="match status" value="1"/>
</dbReference>
<dbReference type="InterPro" id="IPR050678">
    <property type="entry name" value="DNA_Partitioning_ATPase"/>
</dbReference>
<dbReference type="PANTHER" id="PTHR13696">
    <property type="entry name" value="P-LOOP CONTAINING NUCLEOSIDE TRIPHOSPHATE HYDROLASE"/>
    <property type="match status" value="1"/>
</dbReference>
<dbReference type="InterPro" id="IPR027417">
    <property type="entry name" value="P-loop_NTPase"/>
</dbReference>
<gene>
    <name evidence="1" type="ORF">S03H2_16054</name>
</gene>
<reference evidence="1" key="1">
    <citation type="journal article" date="2014" name="Front. Microbiol.">
        <title>High frequency of phylogenetically diverse reductive dehalogenase-homologous genes in deep subseafloor sedimentary metagenomes.</title>
        <authorList>
            <person name="Kawai M."/>
            <person name="Futagami T."/>
            <person name="Toyoda A."/>
            <person name="Takaki Y."/>
            <person name="Nishi S."/>
            <person name="Hori S."/>
            <person name="Arai W."/>
            <person name="Tsubouchi T."/>
            <person name="Morono Y."/>
            <person name="Uchiyama I."/>
            <person name="Ito T."/>
            <person name="Fujiyama A."/>
            <person name="Inagaki F."/>
            <person name="Takami H."/>
        </authorList>
    </citation>
    <scope>NUCLEOTIDE SEQUENCE</scope>
    <source>
        <strain evidence="1">Expedition CK06-06</strain>
    </source>
</reference>